<gene>
    <name evidence="2" type="ORF">CK203_089440</name>
</gene>
<name>A0A438E9B6_VITVI</name>
<organism evidence="2 3">
    <name type="scientific">Vitis vinifera</name>
    <name type="common">Grape</name>
    <dbReference type="NCBI Taxonomy" id="29760"/>
    <lineage>
        <taxon>Eukaryota</taxon>
        <taxon>Viridiplantae</taxon>
        <taxon>Streptophyta</taxon>
        <taxon>Embryophyta</taxon>
        <taxon>Tracheophyta</taxon>
        <taxon>Spermatophyta</taxon>
        <taxon>Magnoliopsida</taxon>
        <taxon>eudicotyledons</taxon>
        <taxon>Gunneridae</taxon>
        <taxon>Pentapetalae</taxon>
        <taxon>rosids</taxon>
        <taxon>Vitales</taxon>
        <taxon>Vitaceae</taxon>
        <taxon>Viteae</taxon>
        <taxon>Vitis</taxon>
    </lineage>
</organism>
<evidence type="ECO:0000313" key="2">
    <source>
        <dbReference type="EMBL" id="RVW44239.1"/>
    </source>
</evidence>
<accession>A0A438E9B6</accession>
<comment type="caution">
    <text evidence="2">The sequence shown here is derived from an EMBL/GenBank/DDBJ whole genome shotgun (WGS) entry which is preliminary data.</text>
</comment>
<dbReference type="InterPro" id="IPR026960">
    <property type="entry name" value="RVT-Znf"/>
</dbReference>
<dbReference type="EMBL" id="QGNW01001359">
    <property type="protein sequence ID" value="RVW44239.1"/>
    <property type="molecule type" value="Genomic_DNA"/>
</dbReference>
<feature type="domain" description="Reverse transcriptase zinc-binding" evidence="1">
    <location>
        <begin position="437"/>
        <end position="481"/>
    </location>
</feature>
<dbReference type="Pfam" id="PF13966">
    <property type="entry name" value="zf-RVT"/>
    <property type="match status" value="1"/>
</dbReference>
<dbReference type="AlphaFoldDB" id="A0A438E9B6"/>
<sequence>MSCHFKNYEDDFCWSFTRVYGPTLKVEREGFWSELGAVRGFWSDLWCVVDNFNMIRFPSERSKGGHLSLAMRRFQRPVSDHFSILLEEGGGGLRRGPSSFRSENMWLKEEGFKTVLRLWWEGLNFRGFASFILYEKLKALKPILRCWNKEVFGKVELQKELALKPGGFWDKEEISHPLSLEEEEARKDVREFYKKGGKAGEAIFIRRGVWGSRASMGIRLQAQMGSPWLFLAIFVGVCEERGEEQMTFLCWVLMWFEAILGLKVNLDKSELILVGRVENVDNLAGELGYKVGRLSSIYLGMPLGASFNFVAAWDGIEERFRKREKYGEDRGGWLTREAREGQGVGFWKAIRNLGHLVSSRFSFVVGNGQWQVGIWGGVGILGLLGVSTLELDEVEGLLGRLCEERVMLDEEDTARWLMSNDGNILVKSLQVLELDSSVCFPVKIIWNHWVQPKISFVAWAASWRKVLTLDQIQKKGWALTNDVFYAKIMRSLLTIFFSIAKRRGRCGICFLPCLECVGCFLPRLGRPLWYGMVHG</sequence>
<evidence type="ECO:0000313" key="3">
    <source>
        <dbReference type="Proteomes" id="UP000288805"/>
    </source>
</evidence>
<proteinExistence type="predicted"/>
<evidence type="ECO:0000259" key="1">
    <source>
        <dbReference type="Pfam" id="PF13966"/>
    </source>
</evidence>
<reference evidence="2 3" key="1">
    <citation type="journal article" date="2018" name="PLoS Genet.">
        <title>Population sequencing reveals clonal diversity and ancestral inbreeding in the grapevine cultivar Chardonnay.</title>
        <authorList>
            <person name="Roach M.J."/>
            <person name="Johnson D.L."/>
            <person name="Bohlmann J."/>
            <person name="van Vuuren H.J."/>
            <person name="Jones S.J."/>
            <person name="Pretorius I.S."/>
            <person name="Schmidt S.A."/>
            <person name="Borneman A.R."/>
        </authorList>
    </citation>
    <scope>NUCLEOTIDE SEQUENCE [LARGE SCALE GENOMIC DNA]</scope>
    <source>
        <strain evidence="3">cv. Chardonnay</strain>
        <tissue evidence="2">Leaf</tissue>
    </source>
</reference>
<dbReference type="Proteomes" id="UP000288805">
    <property type="component" value="Unassembled WGS sequence"/>
</dbReference>
<protein>
    <recommendedName>
        <fullName evidence="1">Reverse transcriptase zinc-binding domain-containing protein</fullName>
    </recommendedName>
</protein>